<keyword evidence="1" id="KW-1133">Transmembrane helix</keyword>
<reference evidence="2" key="1">
    <citation type="submission" date="2020-05" db="EMBL/GenBank/DDBJ databases">
        <title>Nod-independent and nitrogen-fixing Bradyrhizobium aeschynomene sp. nov. isolated from nodules of Aeschynomene indica.</title>
        <authorList>
            <person name="Zhang Z."/>
        </authorList>
    </citation>
    <scope>NUCLEOTIDE SEQUENCE</scope>
    <source>
        <strain evidence="2">83012</strain>
    </source>
</reference>
<dbReference type="Proteomes" id="UP000886476">
    <property type="component" value="Unassembled WGS sequence"/>
</dbReference>
<keyword evidence="1" id="KW-0472">Membrane</keyword>
<feature type="transmembrane region" description="Helical" evidence="1">
    <location>
        <begin position="42"/>
        <end position="66"/>
    </location>
</feature>
<evidence type="ECO:0000313" key="2">
    <source>
        <dbReference type="EMBL" id="NPU68249.1"/>
    </source>
</evidence>
<dbReference type="EMBL" id="JABFDN010000010">
    <property type="protein sequence ID" value="NPU68249.1"/>
    <property type="molecule type" value="Genomic_DNA"/>
</dbReference>
<evidence type="ECO:0000313" key="3">
    <source>
        <dbReference type="Proteomes" id="UP000886476"/>
    </source>
</evidence>
<sequence length="86" mass="8731">MWVIALHFGAGAVAGAIFNVRTLIALVALVAAECIAVAAASGLSAALLSAGGLVAVQVGYLVGIYLRSVLERAGLAHPSIRPEHQR</sequence>
<dbReference type="RefSeq" id="WP_172113325.1">
    <property type="nucleotide sequence ID" value="NZ_JABFDM010000018.1"/>
</dbReference>
<proteinExistence type="predicted"/>
<evidence type="ECO:0000256" key="1">
    <source>
        <dbReference type="SAM" id="Phobius"/>
    </source>
</evidence>
<accession>A0ABX2CJ80</accession>
<name>A0ABX2CJ80_9BRAD</name>
<protein>
    <submittedName>
        <fullName evidence="2">Uncharacterized protein</fullName>
    </submittedName>
</protein>
<keyword evidence="1" id="KW-0812">Transmembrane</keyword>
<organism evidence="2 3">
    <name type="scientific">Bradyrhizobium aeschynomenes</name>
    <dbReference type="NCBI Taxonomy" id="2734909"/>
    <lineage>
        <taxon>Bacteria</taxon>
        <taxon>Pseudomonadati</taxon>
        <taxon>Pseudomonadota</taxon>
        <taxon>Alphaproteobacteria</taxon>
        <taxon>Hyphomicrobiales</taxon>
        <taxon>Nitrobacteraceae</taxon>
        <taxon>Bradyrhizobium</taxon>
    </lineage>
</organism>
<comment type="caution">
    <text evidence="2">The sequence shown here is derived from an EMBL/GenBank/DDBJ whole genome shotgun (WGS) entry which is preliminary data.</text>
</comment>
<keyword evidence="3" id="KW-1185">Reference proteome</keyword>
<gene>
    <name evidence="2" type="ORF">HL667_24835</name>
</gene>